<dbReference type="CDD" id="cd00801">
    <property type="entry name" value="INT_P4_C"/>
    <property type="match status" value="1"/>
</dbReference>
<protein>
    <submittedName>
        <fullName evidence="6">Site-specific integrase</fullName>
    </submittedName>
</protein>
<dbReference type="Pfam" id="PF00589">
    <property type="entry name" value="Phage_integrase"/>
    <property type="match status" value="1"/>
</dbReference>
<keyword evidence="7" id="KW-1185">Reference proteome</keyword>
<keyword evidence="2" id="KW-0229">DNA integration</keyword>
<dbReference type="PANTHER" id="PTHR30629">
    <property type="entry name" value="PROPHAGE INTEGRASE"/>
    <property type="match status" value="1"/>
</dbReference>
<evidence type="ECO:0000313" key="7">
    <source>
        <dbReference type="Proteomes" id="UP001407347"/>
    </source>
</evidence>
<comment type="caution">
    <text evidence="6">The sequence shown here is derived from an EMBL/GenBank/DDBJ whole genome shotgun (WGS) entry which is preliminary data.</text>
</comment>
<feature type="domain" description="Tyr recombinase" evidence="5">
    <location>
        <begin position="54"/>
        <end position="238"/>
    </location>
</feature>
<comment type="similarity">
    <text evidence="1">Belongs to the 'phage' integrase family.</text>
</comment>
<accession>A0ABU9ZMC5</accession>
<proteinExistence type="inferred from homology"/>
<gene>
    <name evidence="6" type="ORF">PUR29_02875</name>
</gene>
<name>A0ABU9ZMC5_9HYPH</name>
<evidence type="ECO:0000259" key="5">
    <source>
        <dbReference type="PROSITE" id="PS51898"/>
    </source>
</evidence>
<dbReference type="InterPro" id="IPR010998">
    <property type="entry name" value="Integrase_recombinase_N"/>
</dbReference>
<dbReference type="PANTHER" id="PTHR30629:SF2">
    <property type="entry name" value="PROPHAGE INTEGRASE INTS-RELATED"/>
    <property type="match status" value="1"/>
</dbReference>
<dbReference type="InterPro" id="IPR011010">
    <property type="entry name" value="DNA_brk_join_enz"/>
</dbReference>
<dbReference type="PROSITE" id="PS51898">
    <property type="entry name" value="TYR_RECOMBINASE"/>
    <property type="match status" value="1"/>
</dbReference>
<dbReference type="Gene3D" id="1.10.150.130">
    <property type="match status" value="1"/>
</dbReference>
<keyword evidence="3" id="KW-0238">DNA-binding</keyword>
<evidence type="ECO:0000256" key="3">
    <source>
        <dbReference type="ARBA" id="ARBA00023125"/>
    </source>
</evidence>
<dbReference type="Gene3D" id="1.10.443.10">
    <property type="entry name" value="Intergrase catalytic core"/>
    <property type="match status" value="1"/>
</dbReference>
<keyword evidence="4" id="KW-0233">DNA recombination</keyword>
<reference evidence="6 7" key="1">
    <citation type="journal article" date="2023" name="PLoS ONE">
        <title>Complete genome assembly of Hawai'i environmental nontuberculous mycobacteria reveals unexpected co-isolation with methylobacteria.</title>
        <authorList>
            <person name="Hendrix J."/>
            <person name="Epperson L.E."/>
            <person name="Tong E.I."/>
            <person name="Chan Y.L."/>
            <person name="Hasan N.A."/>
            <person name="Dawrs S.N."/>
            <person name="Norton G.J."/>
            <person name="Virdi R."/>
            <person name="Crooks J.L."/>
            <person name="Chan E.D."/>
            <person name="Honda J.R."/>
            <person name="Strong M."/>
        </authorList>
    </citation>
    <scope>NUCLEOTIDE SEQUENCE [LARGE SCALE GENOMIC DNA]</scope>
    <source>
        <strain evidence="6 7">NJH_HI04-1</strain>
    </source>
</reference>
<organism evidence="6 7">
    <name type="scientific">Methylobacterium ajmalii</name>
    <dbReference type="NCBI Taxonomy" id="2738439"/>
    <lineage>
        <taxon>Bacteria</taxon>
        <taxon>Pseudomonadati</taxon>
        <taxon>Pseudomonadota</taxon>
        <taxon>Alphaproteobacteria</taxon>
        <taxon>Hyphomicrobiales</taxon>
        <taxon>Methylobacteriaceae</taxon>
        <taxon>Methylobacterium</taxon>
    </lineage>
</organism>
<evidence type="ECO:0000256" key="4">
    <source>
        <dbReference type="ARBA" id="ARBA00023172"/>
    </source>
</evidence>
<dbReference type="Proteomes" id="UP001407347">
    <property type="component" value="Unassembled WGS sequence"/>
</dbReference>
<dbReference type="SUPFAM" id="SSF56349">
    <property type="entry name" value="DNA breaking-rejoining enzymes"/>
    <property type="match status" value="1"/>
</dbReference>
<evidence type="ECO:0000313" key="6">
    <source>
        <dbReference type="EMBL" id="MEN3232559.1"/>
    </source>
</evidence>
<dbReference type="EMBL" id="JAQYXP010000001">
    <property type="protein sequence ID" value="MEN3232559.1"/>
    <property type="molecule type" value="Genomic_DNA"/>
</dbReference>
<dbReference type="InterPro" id="IPR013762">
    <property type="entry name" value="Integrase-like_cat_sf"/>
</dbReference>
<dbReference type="InterPro" id="IPR002104">
    <property type="entry name" value="Integrase_catalytic"/>
</dbReference>
<evidence type="ECO:0000256" key="1">
    <source>
        <dbReference type="ARBA" id="ARBA00008857"/>
    </source>
</evidence>
<dbReference type="InterPro" id="IPR050808">
    <property type="entry name" value="Phage_Integrase"/>
</dbReference>
<sequence length="263" mass="29120">MRSSTRSTALWSVAPIHANRTFAALRKMFGWAVERGILEASPAEGLKPPSPEIARDRVLSDVELAAVWRAAGEIGYPFGSFIQVLILTGQRRSEVLDAEWREISLDERMWTIPRQRAKNDRAHAVALSAPAVEILEALPRIGKPSRFLFTTTGDTPFSGVSKASERLNRLAAGHMPADQPIEPWRLHDLRRTFASGCARLGVGVHVVEKALNHTSGTFGGIVGVYQHHDFAEERRTAMEVWGQHVQALIDKPVNNVIAIRAVR</sequence>
<evidence type="ECO:0000256" key="2">
    <source>
        <dbReference type="ARBA" id="ARBA00022908"/>
    </source>
</evidence>